<feature type="domain" description="Solute-binding protein family 5" evidence="2">
    <location>
        <begin position="101"/>
        <end position="462"/>
    </location>
</feature>
<dbReference type="GO" id="GO:0015833">
    <property type="term" value="P:peptide transport"/>
    <property type="evidence" value="ECO:0007669"/>
    <property type="project" value="TreeGrafter"/>
</dbReference>
<dbReference type="AlphaFoldDB" id="A0A231GUT4"/>
<dbReference type="InterPro" id="IPR039424">
    <property type="entry name" value="SBP_5"/>
</dbReference>
<keyword evidence="1" id="KW-0732">Signal</keyword>
<proteinExistence type="predicted"/>
<dbReference type="Gene3D" id="3.40.190.10">
    <property type="entry name" value="Periplasmic binding protein-like II"/>
    <property type="match status" value="1"/>
</dbReference>
<gene>
    <name evidence="3" type="primary">ddpA_2</name>
    <name evidence="3" type="ORF">B7C42_07550</name>
</gene>
<dbReference type="Proteomes" id="UP000215506">
    <property type="component" value="Unassembled WGS sequence"/>
</dbReference>
<name>A0A231GUT4_9NOCA</name>
<protein>
    <submittedName>
        <fullName evidence="3">Putative D,D-dipeptide-binding periplasmic protein DdpA</fullName>
    </submittedName>
</protein>
<feature type="chain" id="PRO_5012872852" evidence="1">
    <location>
        <begin position="34"/>
        <end position="563"/>
    </location>
</feature>
<comment type="caution">
    <text evidence="3">The sequence shown here is derived from an EMBL/GenBank/DDBJ whole genome shotgun (WGS) entry which is preliminary data.</text>
</comment>
<dbReference type="PANTHER" id="PTHR30290">
    <property type="entry name" value="PERIPLASMIC BINDING COMPONENT OF ABC TRANSPORTER"/>
    <property type="match status" value="1"/>
</dbReference>
<dbReference type="CDD" id="cd08492">
    <property type="entry name" value="PBP2_NikA_DppA_OppA_like_15"/>
    <property type="match status" value="1"/>
</dbReference>
<dbReference type="Gene3D" id="3.10.105.10">
    <property type="entry name" value="Dipeptide-binding Protein, Domain 3"/>
    <property type="match status" value="1"/>
</dbReference>
<evidence type="ECO:0000313" key="4">
    <source>
        <dbReference type="Proteomes" id="UP000215506"/>
    </source>
</evidence>
<organism evidence="3 4">
    <name type="scientific">Nocardia cerradoensis</name>
    <dbReference type="NCBI Taxonomy" id="85688"/>
    <lineage>
        <taxon>Bacteria</taxon>
        <taxon>Bacillati</taxon>
        <taxon>Actinomycetota</taxon>
        <taxon>Actinomycetes</taxon>
        <taxon>Mycobacteriales</taxon>
        <taxon>Nocardiaceae</taxon>
        <taxon>Nocardia</taxon>
    </lineage>
</organism>
<dbReference type="InterPro" id="IPR000914">
    <property type="entry name" value="SBP_5_dom"/>
</dbReference>
<sequence length="563" mass="61524">MPTFLKPTPHRRKRRWRTGAFALAAATALLASACGGGGHDSGPSGEGRDPVRGGTLRLAFWPDNAAFPCIDPFQVYWIESRSLIRNFADSLTDQNPDTGAIVPWLATGWQISPDGHDYTFTLRDGVTFADGAPLDAAAVKTNFDAFLDETRRTNGTVFGASYIVGLESTEVVDAKTVKFHFSQPNSSFLQATSTTNLALLSPASFRKTPQQRCQGDIAGSGLFVLDKYVPGESVSLSRRTGYRWGSALSKNTGEAYLDGVKVSYVAEDSVRTGNLVSGQIDIAWPRNPFTVEDRQLIARSGAYVRSRPLPGVSYTLYPNVSDGHPLADDQVRAALYKAIDVKTYATTVFGSDYPAVGGPFDSTTPYFVSQAAKLNYDPQEAGRLLDADGWRLAPGDQYRSKDGKRLTLTQLITASSPGAELFQDQLRKVGIDLQLKVVTNAERPGAIAGGQYDLIENYFTRADPGALQYILVEQLANSKALARNAQHPATAARVRDLFTQAVQATDEAQRQRVYTELQNVLIDNGVTFPLFERLQYAGIRNQVNGFRFTSESFLSLADTWIQP</sequence>
<feature type="signal peptide" evidence="1">
    <location>
        <begin position="1"/>
        <end position="33"/>
    </location>
</feature>
<dbReference type="PROSITE" id="PS51257">
    <property type="entry name" value="PROKAR_LIPOPROTEIN"/>
    <property type="match status" value="1"/>
</dbReference>
<dbReference type="InterPro" id="IPR030678">
    <property type="entry name" value="Peptide/Ni-bd"/>
</dbReference>
<dbReference type="GO" id="GO:1904680">
    <property type="term" value="F:peptide transmembrane transporter activity"/>
    <property type="evidence" value="ECO:0007669"/>
    <property type="project" value="TreeGrafter"/>
</dbReference>
<evidence type="ECO:0000313" key="3">
    <source>
        <dbReference type="EMBL" id="OXR40384.1"/>
    </source>
</evidence>
<dbReference type="SUPFAM" id="SSF53850">
    <property type="entry name" value="Periplasmic binding protein-like II"/>
    <property type="match status" value="1"/>
</dbReference>
<reference evidence="3 4" key="1">
    <citation type="submission" date="2017-07" db="EMBL/GenBank/DDBJ databases">
        <title>First draft Genome Sequence of Nocardia cerradoensis isolated from human infection.</title>
        <authorList>
            <person name="Carrasco G."/>
        </authorList>
    </citation>
    <scope>NUCLEOTIDE SEQUENCE [LARGE SCALE GENOMIC DNA]</scope>
    <source>
        <strain evidence="3 4">CNM20130759</strain>
    </source>
</reference>
<accession>A0A231GUT4</accession>
<evidence type="ECO:0000256" key="1">
    <source>
        <dbReference type="SAM" id="SignalP"/>
    </source>
</evidence>
<dbReference type="EMBL" id="NGAF01000033">
    <property type="protein sequence ID" value="OXR40384.1"/>
    <property type="molecule type" value="Genomic_DNA"/>
</dbReference>
<dbReference type="Pfam" id="PF00496">
    <property type="entry name" value="SBP_bac_5"/>
    <property type="match status" value="1"/>
</dbReference>
<dbReference type="RefSeq" id="WP_094028185.1">
    <property type="nucleotide sequence ID" value="NZ_NGAF01000033.1"/>
</dbReference>
<evidence type="ECO:0000259" key="2">
    <source>
        <dbReference type="Pfam" id="PF00496"/>
    </source>
</evidence>
<dbReference type="PIRSF" id="PIRSF002741">
    <property type="entry name" value="MppA"/>
    <property type="match status" value="1"/>
</dbReference>
<dbReference type="GO" id="GO:0043190">
    <property type="term" value="C:ATP-binding cassette (ABC) transporter complex"/>
    <property type="evidence" value="ECO:0007669"/>
    <property type="project" value="InterPro"/>
</dbReference>
<dbReference type="GO" id="GO:0042597">
    <property type="term" value="C:periplasmic space"/>
    <property type="evidence" value="ECO:0007669"/>
    <property type="project" value="UniProtKB-ARBA"/>
</dbReference>
<keyword evidence="4" id="KW-1185">Reference proteome</keyword>